<dbReference type="AlphaFoldDB" id="A0A396GKC4"/>
<gene>
    <name evidence="1" type="ORF">MtrunA17_Chr8g0367541</name>
</gene>
<protein>
    <submittedName>
        <fullName evidence="1">Uncharacterized protein</fullName>
    </submittedName>
</protein>
<dbReference type="Gramene" id="rna47913">
    <property type="protein sequence ID" value="RHN41579.1"/>
    <property type="gene ID" value="gene47913"/>
</dbReference>
<proteinExistence type="predicted"/>
<sequence length="75" mass="8662">MEQTQHHTLYQLFSLPFSPLFSFQTSYAMAMKPSCFPSPPHILSKKHPIQKLALSHFLSYHHHPTCSMMKKGSMT</sequence>
<accession>A0A396GKC4</accession>
<dbReference type="Proteomes" id="UP000265566">
    <property type="component" value="Chromosome 8"/>
</dbReference>
<organism evidence="1 2">
    <name type="scientific">Medicago truncatula</name>
    <name type="common">Barrel medic</name>
    <name type="synonym">Medicago tribuloides</name>
    <dbReference type="NCBI Taxonomy" id="3880"/>
    <lineage>
        <taxon>Eukaryota</taxon>
        <taxon>Viridiplantae</taxon>
        <taxon>Streptophyta</taxon>
        <taxon>Embryophyta</taxon>
        <taxon>Tracheophyta</taxon>
        <taxon>Spermatophyta</taxon>
        <taxon>Magnoliopsida</taxon>
        <taxon>eudicotyledons</taxon>
        <taxon>Gunneridae</taxon>
        <taxon>Pentapetalae</taxon>
        <taxon>rosids</taxon>
        <taxon>fabids</taxon>
        <taxon>Fabales</taxon>
        <taxon>Fabaceae</taxon>
        <taxon>Papilionoideae</taxon>
        <taxon>50 kb inversion clade</taxon>
        <taxon>NPAAA clade</taxon>
        <taxon>Hologalegina</taxon>
        <taxon>IRL clade</taxon>
        <taxon>Trifolieae</taxon>
        <taxon>Medicago</taxon>
    </lineage>
</organism>
<name>A0A396GKC4_MEDTR</name>
<dbReference type="EMBL" id="PSQE01000008">
    <property type="protein sequence ID" value="RHN41579.1"/>
    <property type="molecule type" value="Genomic_DNA"/>
</dbReference>
<evidence type="ECO:0000313" key="1">
    <source>
        <dbReference type="EMBL" id="RHN41579.1"/>
    </source>
</evidence>
<comment type="caution">
    <text evidence="1">The sequence shown here is derived from an EMBL/GenBank/DDBJ whole genome shotgun (WGS) entry which is preliminary data.</text>
</comment>
<reference evidence="2" key="1">
    <citation type="journal article" date="2018" name="Nat. Plants">
        <title>Whole-genome landscape of Medicago truncatula symbiotic genes.</title>
        <authorList>
            <person name="Pecrix Y."/>
            <person name="Staton S.E."/>
            <person name="Sallet E."/>
            <person name="Lelandais-Briere C."/>
            <person name="Moreau S."/>
            <person name="Carrere S."/>
            <person name="Blein T."/>
            <person name="Jardinaud M.F."/>
            <person name="Latrasse D."/>
            <person name="Zouine M."/>
            <person name="Zahm M."/>
            <person name="Kreplak J."/>
            <person name="Mayjonade B."/>
            <person name="Satge C."/>
            <person name="Perez M."/>
            <person name="Cauet S."/>
            <person name="Marande W."/>
            <person name="Chantry-Darmon C."/>
            <person name="Lopez-Roques C."/>
            <person name="Bouchez O."/>
            <person name="Berard A."/>
            <person name="Debelle F."/>
            <person name="Munos S."/>
            <person name="Bendahmane A."/>
            <person name="Berges H."/>
            <person name="Niebel A."/>
            <person name="Buitink J."/>
            <person name="Frugier F."/>
            <person name="Benhamed M."/>
            <person name="Crespi M."/>
            <person name="Gouzy J."/>
            <person name="Gamas P."/>
        </authorList>
    </citation>
    <scope>NUCLEOTIDE SEQUENCE [LARGE SCALE GENOMIC DNA]</scope>
    <source>
        <strain evidence="2">cv. Jemalong A17</strain>
    </source>
</reference>
<evidence type="ECO:0000313" key="2">
    <source>
        <dbReference type="Proteomes" id="UP000265566"/>
    </source>
</evidence>